<organism evidence="3 4">
    <name type="scientific">Kaistella haifensis DSM 19056</name>
    <dbReference type="NCBI Taxonomy" id="1450526"/>
    <lineage>
        <taxon>Bacteria</taxon>
        <taxon>Pseudomonadati</taxon>
        <taxon>Bacteroidota</taxon>
        <taxon>Flavobacteriia</taxon>
        <taxon>Flavobacteriales</taxon>
        <taxon>Weeksellaceae</taxon>
        <taxon>Chryseobacterium group</taxon>
        <taxon>Kaistella</taxon>
    </lineage>
</organism>
<dbReference type="PANTHER" id="PTHR43000">
    <property type="entry name" value="DTDP-D-GLUCOSE 4,6-DEHYDRATASE-RELATED"/>
    <property type="match status" value="1"/>
</dbReference>
<feature type="domain" description="NAD-dependent epimerase/dehydratase" evidence="2">
    <location>
        <begin position="174"/>
        <end position="285"/>
    </location>
</feature>
<dbReference type="EMBL" id="JASZ02000025">
    <property type="protein sequence ID" value="OWK97579.1"/>
    <property type="molecule type" value="Genomic_DNA"/>
</dbReference>
<protein>
    <submittedName>
        <fullName evidence="3">Epimerase</fullName>
    </submittedName>
</protein>
<dbReference type="AlphaFoldDB" id="A0A246B877"/>
<accession>A0A246B877</accession>
<feature type="domain" description="NAD-dependent epimerase/dehydratase" evidence="2">
    <location>
        <begin position="4"/>
        <end position="143"/>
    </location>
</feature>
<reference evidence="3 4" key="2">
    <citation type="submission" date="2017-05" db="EMBL/GenBank/DDBJ databases">
        <title>Genome of Chryseobacterium haifense.</title>
        <authorList>
            <person name="Newman J.D."/>
        </authorList>
    </citation>
    <scope>NUCLEOTIDE SEQUENCE [LARGE SCALE GENOMIC DNA]</scope>
    <source>
        <strain evidence="3 4">DSM 19056</strain>
    </source>
</reference>
<dbReference type="Pfam" id="PF01370">
    <property type="entry name" value="Epimerase"/>
    <property type="match status" value="2"/>
</dbReference>
<gene>
    <name evidence="3" type="ORF">AP75_10645</name>
</gene>
<reference evidence="3 4" key="1">
    <citation type="submission" date="2014-01" db="EMBL/GenBank/DDBJ databases">
        <authorList>
            <consortium name="Genome Consortium for Active Teaching"/>
            <person name="Sontag T.C."/>
            <person name="Newman J.D."/>
        </authorList>
    </citation>
    <scope>NUCLEOTIDE SEQUENCE [LARGE SCALE GENOMIC DNA]</scope>
    <source>
        <strain evidence="3 4">DSM 19056</strain>
    </source>
</reference>
<sequence length="378" mass="42238">MKNILITGGAGFIGSSLALKLINRGYSVTVLDCLSEQIHSANPEKNSPLYQRILGKVKFIKGDVSNRIDLEKSIENQDAIIHLAAETGTGQSMYEIERYNKVNVSGTALILDVLVNKKNRVKKFVLASSRAVYGEGKYQDSSAKIVYPSNRRTDFMEKGIFEMNDEKGEIMKPLPTSEDSKLHPTSFYGLTKLQQEQMVKLVCPTIAVDYMILRYQNVYGVGQSLVNPYTGILSIFSSQILSGKDINIFEDGLPTRDFINIDDTVEATIRSLEMDAANNQIINVGTGIATTVKSVAENLVEKYQKDVVVSVTGNFRIGDIRHNFADISLMKNLLNYQPKVSFSQGMQDFTEWVLKQPVLENDFEASLQEMKQKGFLKT</sequence>
<proteinExistence type="inferred from homology"/>
<dbReference type="InterPro" id="IPR001509">
    <property type="entry name" value="Epimerase_deHydtase"/>
</dbReference>
<comment type="similarity">
    <text evidence="1">Belongs to the NAD(P)-dependent epimerase/dehydratase family.</text>
</comment>
<evidence type="ECO:0000313" key="3">
    <source>
        <dbReference type="EMBL" id="OWK97579.1"/>
    </source>
</evidence>
<dbReference type="PRINTS" id="PR01713">
    <property type="entry name" value="NUCEPIMERASE"/>
</dbReference>
<dbReference type="Proteomes" id="UP000197587">
    <property type="component" value="Unassembled WGS sequence"/>
</dbReference>
<name>A0A246B877_9FLAO</name>
<dbReference type="RefSeq" id="WP_088264629.1">
    <property type="nucleotide sequence ID" value="NZ_JASZ02000025.1"/>
</dbReference>
<dbReference type="SUPFAM" id="SSF51735">
    <property type="entry name" value="NAD(P)-binding Rossmann-fold domains"/>
    <property type="match status" value="1"/>
</dbReference>
<dbReference type="Gene3D" id="3.40.50.720">
    <property type="entry name" value="NAD(P)-binding Rossmann-like Domain"/>
    <property type="match status" value="1"/>
</dbReference>
<evidence type="ECO:0000313" key="4">
    <source>
        <dbReference type="Proteomes" id="UP000197587"/>
    </source>
</evidence>
<evidence type="ECO:0000256" key="1">
    <source>
        <dbReference type="ARBA" id="ARBA00007637"/>
    </source>
</evidence>
<keyword evidence="4" id="KW-1185">Reference proteome</keyword>
<comment type="caution">
    <text evidence="3">The sequence shown here is derived from an EMBL/GenBank/DDBJ whole genome shotgun (WGS) entry which is preliminary data.</text>
</comment>
<evidence type="ECO:0000259" key="2">
    <source>
        <dbReference type="Pfam" id="PF01370"/>
    </source>
</evidence>
<dbReference type="InterPro" id="IPR036291">
    <property type="entry name" value="NAD(P)-bd_dom_sf"/>
</dbReference>